<evidence type="ECO:0000256" key="3">
    <source>
        <dbReference type="ARBA" id="ARBA00022801"/>
    </source>
</evidence>
<evidence type="ECO:0000256" key="4">
    <source>
        <dbReference type="ARBA" id="ARBA00023157"/>
    </source>
</evidence>
<dbReference type="PANTHER" id="PTHR33630:SF9">
    <property type="entry name" value="CUTINASE 4"/>
    <property type="match status" value="1"/>
</dbReference>
<dbReference type="Gene3D" id="3.40.50.1820">
    <property type="entry name" value="alpha/beta hydrolase"/>
    <property type="match status" value="1"/>
</dbReference>
<accession>A0A511J6T1</accession>
<dbReference type="EMBL" id="BJWG01000001">
    <property type="protein sequence ID" value="GEL93698.1"/>
    <property type="molecule type" value="Genomic_DNA"/>
</dbReference>
<evidence type="ECO:0000256" key="2">
    <source>
        <dbReference type="ARBA" id="ARBA00022487"/>
    </source>
</evidence>
<dbReference type="GO" id="GO:0052689">
    <property type="term" value="F:carboxylic ester hydrolase activity"/>
    <property type="evidence" value="ECO:0007669"/>
    <property type="project" value="UniProtKB-KW"/>
</dbReference>
<dbReference type="InterPro" id="IPR000675">
    <property type="entry name" value="Cutinase/axe"/>
</dbReference>
<evidence type="ECO:0000256" key="1">
    <source>
        <dbReference type="ARBA" id="ARBA00007534"/>
    </source>
</evidence>
<name>A0A511J6T1_9CELL</name>
<dbReference type="SUPFAM" id="SSF53474">
    <property type="entry name" value="alpha/beta-Hydrolases"/>
    <property type="match status" value="1"/>
</dbReference>
<organism evidence="5 6">
    <name type="scientific">Cellulomonas composti</name>
    <dbReference type="NCBI Taxonomy" id="266130"/>
    <lineage>
        <taxon>Bacteria</taxon>
        <taxon>Bacillati</taxon>
        <taxon>Actinomycetota</taxon>
        <taxon>Actinomycetes</taxon>
        <taxon>Micrococcales</taxon>
        <taxon>Cellulomonadaceae</taxon>
        <taxon>Cellulomonas</taxon>
    </lineage>
</organism>
<keyword evidence="4" id="KW-1015">Disulfide bond</keyword>
<keyword evidence="3" id="KW-0378">Hydrolase</keyword>
<reference evidence="5 6" key="1">
    <citation type="submission" date="2019-07" db="EMBL/GenBank/DDBJ databases">
        <title>Whole genome shotgun sequence of Cellulomonas composti NBRC 100758.</title>
        <authorList>
            <person name="Hosoyama A."/>
            <person name="Uohara A."/>
            <person name="Ohji S."/>
            <person name="Ichikawa N."/>
        </authorList>
    </citation>
    <scope>NUCLEOTIDE SEQUENCE [LARGE SCALE GENOMIC DNA]</scope>
    <source>
        <strain evidence="5 6">NBRC 100758</strain>
    </source>
</reference>
<evidence type="ECO:0000313" key="5">
    <source>
        <dbReference type="EMBL" id="GEL93698.1"/>
    </source>
</evidence>
<evidence type="ECO:0000313" key="6">
    <source>
        <dbReference type="Proteomes" id="UP000321720"/>
    </source>
</evidence>
<proteinExistence type="inferred from homology"/>
<keyword evidence="2" id="KW-0719">Serine esterase</keyword>
<comment type="caution">
    <text evidence="5">The sequence shown here is derived from an EMBL/GenBank/DDBJ whole genome shotgun (WGS) entry which is preliminary data.</text>
</comment>
<dbReference type="InterPro" id="IPR029058">
    <property type="entry name" value="AB_hydrolase_fold"/>
</dbReference>
<dbReference type="Pfam" id="PF01083">
    <property type="entry name" value="Cutinase"/>
    <property type="match status" value="1"/>
</dbReference>
<dbReference type="SMART" id="SM01110">
    <property type="entry name" value="Cutinase"/>
    <property type="match status" value="1"/>
</dbReference>
<protein>
    <submittedName>
        <fullName evidence="5">Cutinase</fullName>
    </submittedName>
</protein>
<dbReference type="OrthoDB" id="9758772at2"/>
<keyword evidence="6" id="KW-1185">Reference proteome</keyword>
<sequence>MCDEWLMRGMFALTRGLRAIAGLTAVAVVTSILIAAPAPTPASALTTGAAQVDASRCADVLFVGVRGSGEGPTDHDGYGQKVSLVLAGFVAGLDSSLTYRSITLDYPSLPIAPSDGFDGSLVGDLASYGIGIPPSPTRQYADSIQQGTFALLDAYVQSNRDCPDERIVLAGYSQGALVIHRVLAETTLGAKLAAVVLIADPARDTIHGNPVSGTSFGNAGDSLGIWLEPISGVVAVLSAVLGPLLAGTTAYFATRPAARAYDLWDAAAAESNPHMALDPSVAAKTIEMCAATDLVCDTQLGFGGDWYWAAVGTHTDYGTDQAAEGA</sequence>
<dbReference type="Proteomes" id="UP000321720">
    <property type="component" value="Unassembled WGS sequence"/>
</dbReference>
<dbReference type="AlphaFoldDB" id="A0A511J6T1"/>
<comment type="similarity">
    <text evidence="1">Belongs to the cutinase family.</text>
</comment>
<dbReference type="PANTHER" id="PTHR33630">
    <property type="entry name" value="CUTINASE RV1984C-RELATED-RELATED"/>
    <property type="match status" value="1"/>
</dbReference>
<gene>
    <name evidence="5" type="ORF">CCO02nite_03560</name>
</gene>